<feature type="region of interest" description="Disordered" evidence="1">
    <location>
        <begin position="1"/>
        <end position="105"/>
    </location>
</feature>
<accession>A0A834FJ13</accession>
<protein>
    <submittedName>
        <fullName evidence="2">Uncharacterized protein</fullName>
    </submittedName>
</protein>
<sequence>MKTVKDGLDGGGKEKYPTDFSPQTQTPGLTDADSDPPREVFRLVLSSGKDVEAAGWSGTQNSAENDGERLLNGSLVPRLQSTEPPPSTDGPPPSAPEPGVPSLFC</sequence>
<dbReference type="Proteomes" id="UP000646548">
    <property type="component" value="Unassembled WGS sequence"/>
</dbReference>
<organism evidence="2 3">
    <name type="scientific">Oryzias melastigma</name>
    <name type="common">Marine medaka</name>
    <dbReference type="NCBI Taxonomy" id="30732"/>
    <lineage>
        <taxon>Eukaryota</taxon>
        <taxon>Metazoa</taxon>
        <taxon>Chordata</taxon>
        <taxon>Craniata</taxon>
        <taxon>Vertebrata</taxon>
        <taxon>Euteleostomi</taxon>
        <taxon>Actinopterygii</taxon>
        <taxon>Neopterygii</taxon>
        <taxon>Teleostei</taxon>
        <taxon>Neoteleostei</taxon>
        <taxon>Acanthomorphata</taxon>
        <taxon>Ovalentaria</taxon>
        <taxon>Atherinomorphae</taxon>
        <taxon>Beloniformes</taxon>
        <taxon>Adrianichthyidae</taxon>
        <taxon>Oryziinae</taxon>
        <taxon>Oryzias</taxon>
    </lineage>
</organism>
<dbReference type="EMBL" id="WKFB01000118">
    <property type="protein sequence ID" value="KAF6735098.1"/>
    <property type="molecule type" value="Genomic_DNA"/>
</dbReference>
<dbReference type="AlphaFoldDB" id="A0A834FJ13"/>
<evidence type="ECO:0000313" key="3">
    <source>
        <dbReference type="Proteomes" id="UP000646548"/>
    </source>
</evidence>
<gene>
    <name evidence="2" type="ORF">FQA47_010224</name>
</gene>
<feature type="compositionally biased region" description="Pro residues" evidence="1">
    <location>
        <begin position="83"/>
        <end position="99"/>
    </location>
</feature>
<comment type="caution">
    <text evidence="2">The sequence shown here is derived from an EMBL/GenBank/DDBJ whole genome shotgun (WGS) entry which is preliminary data.</text>
</comment>
<reference evidence="2" key="1">
    <citation type="journal article" name="BMC Genomics">
        <title>Long-read sequencing and de novo genome assembly of marine medaka (Oryzias melastigma).</title>
        <authorList>
            <person name="Liang P."/>
            <person name="Saqib H.S.A."/>
            <person name="Ni X."/>
            <person name="Shen Y."/>
        </authorList>
    </citation>
    <scope>NUCLEOTIDE SEQUENCE</scope>
    <source>
        <strain evidence="2">Bigg-433</strain>
    </source>
</reference>
<evidence type="ECO:0000256" key="1">
    <source>
        <dbReference type="SAM" id="MobiDB-lite"/>
    </source>
</evidence>
<proteinExistence type="predicted"/>
<feature type="compositionally biased region" description="Basic and acidic residues" evidence="1">
    <location>
        <begin position="1"/>
        <end position="17"/>
    </location>
</feature>
<evidence type="ECO:0000313" key="2">
    <source>
        <dbReference type="EMBL" id="KAF6735098.1"/>
    </source>
</evidence>
<name>A0A834FJ13_ORYME</name>